<dbReference type="CDD" id="cd00209">
    <property type="entry name" value="DHFR"/>
    <property type="match status" value="1"/>
</dbReference>
<dbReference type="AlphaFoldDB" id="A0A953HLJ6"/>
<keyword evidence="5 8" id="KW-0521">NADP</keyword>
<dbReference type="GO" id="GO:0046452">
    <property type="term" value="P:dihydrofolate metabolic process"/>
    <property type="evidence" value="ECO:0007669"/>
    <property type="project" value="TreeGrafter"/>
</dbReference>
<evidence type="ECO:0000256" key="2">
    <source>
        <dbReference type="ARBA" id="ARBA00009539"/>
    </source>
</evidence>
<dbReference type="GO" id="GO:0005829">
    <property type="term" value="C:cytosol"/>
    <property type="evidence" value="ECO:0007669"/>
    <property type="project" value="TreeGrafter"/>
</dbReference>
<name>A0A953HLJ6_9BACT</name>
<dbReference type="InterPro" id="IPR012259">
    <property type="entry name" value="DHFR"/>
</dbReference>
<gene>
    <name evidence="11" type="primary">folA</name>
    <name evidence="11" type="ORF">KUV50_08565</name>
</gene>
<evidence type="ECO:0000256" key="4">
    <source>
        <dbReference type="ARBA" id="ARBA00022563"/>
    </source>
</evidence>
<dbReference type="GO" id="GO:0046654">
    <property type="term" value="P:tetrahydrofolate biosynthetic process"/>
    <property type="evidence" value="ECO:0007669"/>
    <property type="project" value="InterPro"/>
</dbReference>
<dbReference type="FunFam" id="3.40.430.10:FF:000001">
    <property type="entry name" value="Dihydrofolate reductase"/>
    <property type="match status" value="1"/>
</dbReference>
<evidence type="ECO:0000256" key="3">
    <source>
        <dbReference type="ARBA" id="ARBA00012856"/>
    </source>
</evidence>
<feature type="domain" description="DHFR" evidence="10">
    <location>
        <begin position="2"/>
        <end position="162"/>
    </location>
</feature>
<comment type="caution">
    <text evidence="11">The sequence shown here is derived from an EMBL/GenBank/DDBJ whole genome shotgun (WGS) entry which is preliminary data.</text>
</comment>
<dbReference type="InterPro" id="IPR017925">
    <property type="entry name" value="DHFR_CS"/>
</dbReference>
<evidence type="ECO:0000313" key="11">
    <source>
        <dbReference type="EMBL" id="MBY5958179.1"/>
    </source>
</evidence>
<dbReference type="Proteomes" id="UP000753961">
    <property type="component" value="Unassembled WGS sequence"/>
</dbReference>
<dbReference type="GO" id="GO:0070401">
    <property type="term" value="F:NADP+ binding"/>
    <property type="evidence" value="ECO:0007669"/>
    <property type="project" value="UniProtKB-ARBA"/>
</dbReference>
<accession>A0A953HLJ6</accession>
<keyword evidence="4 8" id="KW-0554">One-carbon metabolism</keyword>
<protein>
    <recommendedName>
        <fullName evidence="3 8">Dihydrofolate reductase</fullName>
        <ecNumber evidence="3 8">1.5.1.3</ecNumber>
    </recommendedName>
</protein>
<evidence type="ECO:0000256" key="9">
    <source>
        <dbReference type="RuleBase" id="RU004474"/>
    </source>
</evidence>
<keyword evidence="12" id="KW-1185">Reference proteome</keyword>
<dbReference type="GO" id="GO:0004146">
    <property type="term" value="F:dihydrofolate reductase activity"/>
    <property type="evidence" value="ECO:0007669"/>
    <property type="project" value="UniProtKB-EC"/>
</dbReference>
<dbReference type="Pfam" id="PF00186">
    <property type="entry name" value="DHFR_1"/>
    <property type="match status" value="1"/>
</dbReference>
<dbReference type="InterPro" id="IPR001796">
    <property type="entry name" value="DHFR_dom"/>
</dbReference>
<dbReference type="PRINTS" id="PR00070">
    <property type="entry name" value="DHFR"/>
</dbReference>
<sequence>MILSAIVAISSNNVIGKDNDLPWYLPADLKYFKKTTLGHPVIMGRKSYESIGRPLPKRTNIVVTRDPYFISSNILVAHSIGEAVELARDTDSEEVFIIGGAMVYEHSLPHLNRLYITEVHGEFEGDTFFPEWNPEEWKLVSEEPHLADDKNEYNYVFKVYERI</sequence>
<comment type="function">
    <text evidence="7 8">Key enzyme in folate metabolism. Catalyzes an essential reaction for de novo glycine and purine synthesis, and for DNA precursor synthesis.</text>
</comment>
<dbReference type="PIRSF" id="PIRSF000194">
    <property type="entry name" value="DHFR"/>
    <property type="match status" value="1"/>
</dbReference>
<evidence type="ECO:0000256" key="1">
    <source>
        <dbReference type="ARBA" id="ARBA00004903"/>
    </source>
</evidence>
<evidence type="ECO:0000256" key="6">
    <source>
        <dbReference type="ARBA" id="ARBA00023002"/>
    </source>
</evidence>
<evidence type="ECO:0000256" key="5">
    <source>
        <dbReference type="ARBA" id="ARBA00022857"/>
    </source>
</evidence>
<comment type="similarity">
    <text evidence="2 8 9">Belongs to the dihydrofolate reductase family.</text>
</comment>
<dbReference type="PROSITE" id="PS00075">
    <property type="entry name" value="DHFR_1"/>
    <property type="match status" value="1"/>
</dbReference>
<dbReference type="EC" id="1.5.1.3" evidence="3 8"/>
<dbReference type="GO" id="GO:0046655">
    <property type="term" value="P:folic acid metabolic process"/>
    <property type="evidence" value="ECO:0007669"/>
    <property type="project" value="TreeGrafter"/>
</dbReference>
<keyword evidence="6 8" id="KW-0560">Oxidoreductase</keyword>
<comment type="pathway">
    <text evidence="1 8">Cofactor biosynthesis; tetrahydrofolate biosynthesis; 5,6,7,8-tetrahydrofolate from 7,8-dihydrofolate: step 1/1.</text>
</comment>
<reference evidence="11" key="1">
    <citation type="submission" date="2021-06" db="EMBL/GenBank/DDBJ databases">
        <title>44 bacteria genomes isolated from Dapeng, Shenzhen.</title>
        <authorList>
            <person name="Zheng W."/>
            <person name="Yu S."/>
            <person name="Huang Y."/>
        </authorList>
    </citation>
    <scope>NUCLEOTIDE SEQUENCE</scope>
    <source>
        <strain evidence="11">DP5N28-2</strain>
    </source>
</reference>
<dbReference type="PANTHER" id="PTHR48069">
    <property type="entry name" value="DIHYDROFOLATE REDUCTASE"/>
    <property type="match status" value="1"/>
</dbReference>
<dbReference type="EMBL" id="JAHVHU010000007">
    <property type="protein sequence ID" value="MBY5958179.1"/>
    <property type="molecule type" value="Genomic_DNA"/>
</dbReference>
<evidence type="ECO:0000259" key="10">
    <source>
        <dbReference type="PROSITE" id="PS51330"/>
    </source>
</evidence>
<dbReference type="Gene3D" id="3.40.430.10">
    <property type="entry name" value="Dihydrofolate Reductase, subunit A"/>
    <property type="match status" value="1"/>
</dbReference>
<organism evidence="11 12">
    <name type="scientific">Membranihabitans marinus</name>
    <dbReference type="NCBI Taxonomy" id="1227546"/>
    <lineage>
        <taxon>Bacteria</taxon>
        <taxon>Pseudomonadati</taxon>
        <taxon>Bacteroidota</taxon>
        <taxon>Saprospiria</taxon>
        <taxon>Saprospirales</taxon>
        <taxon>Saprospiraceae</taxon>
        <taxon>Membranihabitans</taxon>
    </lineage>
</organism>
<dbReference type="NCBIfam" id="NF008037">
    <property type="entry name" value="PRK10769.1"/>
    <property type="match status" value="1"/>
</dbReference>
<proteinExistence type="inferred from homology"/>
<dbReference type="PROSITE" id="PS51330">
    <property type="entry name" value="DHFR_2"/>
    <property type="match status" value="1"/>
</dbReference>
<evidence type="ECO:0000256" key="8">
    <source>
        <dbReference type="PIRNR" id="PIRNR000194"/>
    </source>
</evidence>
<evidence type="ECO:0000256" key="7">
    <source>
        <dbReference type="ARBA" id="ARBA00025067"/>
    </source>
</evidence>
<evidence type="ECO:0000313" key="12">
    <source>
        <dbReference type="Proteomes" id="UP000753961"/>
    </source>
</evidence>
<dbReference type="InterPro" id="IPR024072">
    <property type="entry name" value="DHFR-like_dom_sf"/>
</dbReference>
<dbReference type="GO" id="GO:0006730">
    <property type="term" value="P:one-carbon metabolic process"/>
    <property type="evidence" value="ECO:0007669"/>
    <property type="project" value="UniProtKB-KW"/>
</dbReference>
<comment type="catalytic activity">
    <reaction evidence="8">
        <text>(6S)-5,6,7,8-tetrahydrofolate + NADP(+) = 7,8-dihydrofolate + NADPH + H(+)</text>
        <dbReference type="Rhea" id="RHEA:15009"/>
        <dbReference type="ChEBI" id="CHEBI:15378"/>
        <dbReference type="ChEBI" id="CHEBI:57451"/>
        <dbReference type="ChEBI" id="CHEBI:57453"/>
        <dbReference type="ChEBI" id="CHEBI:57783"/>
        <dbReference type="ChEBI" id="CHEBI:58349"/>
        <dbReference type="EC" id="1.5.1.3"/>
    </reaction>
</comment>
<dbReference type="PANTHER" id="PTHR48069:SF3">
    <property type="entry name" value="DIHYDROFOLATE REDUCTASE"/>
    <property type="match status" value="1"/>
</dbReference>
<dbReference type="RefSeq" id="WP_222579710.1">
    <property type="nucleotide sequence ID" value="NZ_JAHVHU010000007.1"/>
</dbReference>
<dbReference type="SUPFAM" id="SSF53597">
    <property type="entry name" value="Dihydrofolate reductase-like"/>
    <property type="match status" value="1"/>
</dbReference>